<dbReference type="PRINTS" id="PR00146">
    <property type="entry name" value="DHPICSNTHASE"/>
</dbReference>
<dbReference type="RefSeq" id="WP_012608765.1">
    <property type="nucleotide sequence ID" value="NC_011766.1"/>
</dbReference>
<dbReference type="KEGG" id="dka:DKAM_1098"/>
<dbReference type="EMBL" id="CP001140">
    <property type="protein sequence ID" value="ACL11424.1"/>
    <property type="molecule type" value="Genomic_DNA"/>
</dbReference>
<evidence type="ECO:0000313" key="3">
    <source>
        <dbReference type="EMBL" id="ACL11424.1"/>
    </source>
</evidence>
<proteinExistence type="predicted"/>
<dbReference type="Pfam" id="PF00701">
    <property type="entry name" value="DHDPS"/>
    <property type="match status" value="1"/>
</dbReference>
<sequence length="299" mass="33174">MRVHGIITALLTPLNKDLTLCDECLKDLIEFQASKGVAGIYLTGTAGEGIILPVETRIELFKKALEYAPSNIYLLPHIGAASIDVVLKLAKEVKDLGYKDVSLIAPIFHKPTRKGMIRFFEEISSRTELNIVIYNNKSRQGYNISPDDFQAIVDAARSVIGIKDTSKDVDQLLEYVKRFSPKYFIAGAGDELILYTFLIGAHAHVCAVSNVIPEIVVELYKTVLGGDIKKAIELQYKINGLRKQISKISVESQEVLRHLASLRGLKPGYPPLQLDFDYDEKTTEELKAALSKVLGVINV</sequence>
<dbReference type="PANTHER" id="PTHR42849">
    <property type="entry name" value="N-ACETYLNEURAMINATE LYASE"/>
    <property type="match status" value="1"/>
</dbReference>
<evidence type="ECO:0000256" key="2">
    <source>
        <dbReference type="PIRSR" id="PIRSR001365-2"/>
    </source>
</evidence>
<name>B8D5P3_DESA1</name>
<dbReference type="Proteomes" id="UP000006903">
    <property type="component" value="Chromosome"/>
</dbReference>
<feature type="active site" description="Schiff-base intermediate with substrate" evidence="1">
    <location>
        <position position="163"/>
    </location>
</feature>
<dbReference type="SMART" id="SM01130">
    <property type="entry name" value="DHDPS"/>
    <property type="match status" value="1"/>
</dbReference>
<dbReference type="HOGENOM" id="CLU_049343_5_1_2"/>
<dbReference type="GO" id="GO:0008675">
    <property type="term" value="F:2-dehydro-3-deoxy-phosphogluconate aldolase activity"/>
    <property type="evidence" value="ECO:0007669"/>
    <property type="project" value="UniProtKB-ARBA"/>
</dbReference>
<dbReference type="PANTHER" id="PTHR42849:SF1">
    <property type="entry name" value="N-ACETYLNEURAMINATE LYASE"/>
    <property type="match status" value="1"/>
</dbReference>
<dbReference type="PIRSF" id="PIRSF001365">
    <property type="entry name" value="DHDPS"/>
    <property type="match status" value="1"/>
</dbReference>
<dbReference type="GO" id="GO:0005829">
    <property type="term" value="C:cytosol"/>
    <property type="evidence" value="ECO:0007669"/>
    <property type="project" value="TreeGrafter"/>
</dbReference>
<accession>B8D5P3</accession>
<dbReference type="eggNOG" id="arCOG04172">
    <property type="taxonomic scope" value="Archaea"/>
</dbReference>
<feature type="active site" description="Proton donor/acceptor" evidence="1">
    <location>
        <position position="134"/>
    </location>
</feature>
<dbReference type="GeneID" id="7171819"/>
<organism evidence="3 4">
    <name type="scientific">Desulfurococcus amylolyticus (strain DSM 18924 / JCM 16383 / VKM B-2413 / 1221n)</name>
    <name type="common">Desulfurococcus kamchatkensis</name>
    <dbReference type="NCBI Taxonomy" id="490899"/>
    <lineage>
        <taxon>Archaea</taxon>
        <taxon>Thermoproteota</taxon>
        <taxon>Thermoprotei</taxon>
        <taxon>Desulfurococcales</taxon>
        <taxon>Desulfurococcaceae</taxon>
        <taxon>Desulfurococcus</taxon>
    </lineage>
</organism>
<dbReference type="AlphaFoldDB" id="B8D5P3"/>
<protein>
    <submittedName>
        <fullName evidence="3">Putative dihidrodipicolinate synthase</fullName>
    </submittedName>
</protein>
<dbReference type="CDD" id="cd00408">
    <property type="entry name" value="DHDPS-like"/>
    <property type="match status" value="1"/>
</dbReference>
<dbReference type="GO" id="GO:0008747">
    <property type="term" value="F:N-acetylneuraminate lyase activity"/>
    <property type="evidence" value="ECO:0007669"/>
    <property type="project" value="TreeGrafter"/>
</dbReference>
<feature type="binding site" evidence="2">
    <location>
        <position position="205"/>
    </location>
    <ligand>
        <name>pyruvate</name>
        <dbReference type="ChEBI" id="CHEBI:15361"/>
    </ligand>
</feature>
<reference evidence="3 4" key="1">
    <citation type="journal article" date="2009" name="J. Bacteriol.">
        <title>Complete genome sequence of the anaerobic, protein-degrading hyperthermophilic crenarchaeon Desulfurococcus kamchatkensis.</title>
        <authorList>
            <person name="Ravin N.V."/>
            <person name="Mardanov A.V."/>
            <person name="Beletsky A.V."/>
            <person name="Kublanov I.V."/>
            <person name="Kolganova T.V."/>
            <person name="Lebedinsky A.V."/>
            <person name="Chernyh N.A."/>
            <person name="Bonch-Osmolovskaya E.A."/>
            <person name="Skryabin K.G."/>
        </authorList>
    </citation>
    <scope>NUCLEOTIDE SEQUENCE [LARGE SCALE GENOMIC DNA]</scope>
    <source>
        <strain evidence="4">DSM 18924 / JCM 16383 / VKM B-2413 / 1221n</strain>
    </source>
</reference>
<evidence type="ECO:0000256" key="1">
    <source>
        <dbReference type="PIRSR" id="PIRSR001365-1"/>
    </source>
</evidence>
<dbReference type="Gene3D" id="3.20.20.70">
    <property type="entry name" value="Aldolase class I"/>
    <property type="match status" value="1"/>
</dbReference>
<dbReference type="InterPro" id="IPR002220">
    <property type="entry name" value="DapA-like"/>
</dbReference>
<evidence type="ECO:0000313" key="4">
    <source>
        <dbReference type="Proteomes" id="UP000006903"/>
    </source>
</evidence>
<dbReference type="InterPro" id="IPR013785">
    <property type="entry name" value="Aldolase_TIM"/>
</dbReference>
<gene>
    <name evidence="3" type="ordered locus">DKAM_1098</name>
</gene>
<dbReference type="GO" id="GO:0019262">
    <property type="term" value="P:N-acetylneuraminate catabolic process"/>
    <property type="evidence" value="ECO:0007669"/>
    <property type="project" value="TreeGrafter"/>
</dbReference>
<dbReference type="SUPFAM" id="SSF51569">
    <property type="entry name" value="Aldolase"/>
    <property type="match status" value="1"/>
</dbReference>
<dbReference type="STRING" id="490899.DKAM_1098"/>